<dbReference type="EMBL" id="FCOX02000076">
    <property type="protein sequence ID" value="SAL05235.1"/>
    <property type="molecule type" value="Genomic_DNA"/>
</dbReference>
<evidence type="ECO:0000313" key="2">
    <source>
        <dbReference type="EMBL" id="SAL05235.1"/>
    </source>
</evidence>
<proteinExistence type="predicted"/>
<feature type="transmembrane region" description="Helical" evidence="1">
    <location>
        <begin position="321"/>
        <end position="341"/>
    </location>
</feature>
<dbReference type="RefSeq" id="WP_082883544.1">
    <property type="nucleotide sequence ID" value="NZ_FCOX02000076.1"/>
</dbReference>
<keyword evidence="1" id="KW-1133">Transmembrane helix</keyword>
<accession>A0A158EED5</accession>
<keyword evidence="3" id="KW-1185">Reference proteome</keyword>
<gene>
    <name evidence="2" type="ORF">AWB78_07376</name>
</gene>
<dbReference type="Gene3D" id="1.20.81.30">
    <property type="entry name" value="Type II secretion system (T2SS), domain F"/>
    <property type="match status" value="1"/>
</dbReference>
<sequence length="356" mass="39576">MMASRLSWRLRRKFYEQAESQIANGVELTVVLEDFRKRLMARGRVNAAKTIEEVTRLVRDGQTLTSAFGDVLTPLERRLLASGERGSKEKSERNKRMPEAIRLILSVRDLVGSMQRMLFSSLLSPVVLFLLTYATLAVIGLFVVPSLLPVVPLSQWKGSAYVMYLMGQLAVGWEAPLLFGSIAAYAIWSLWALPRWTGVRRAFFDNHIFPFPIYREIHGFAWTLSFVAQLRAGIPETAALENDIASATPWLASRLKPVYENVKYGGLDLAAAMRRTGSHFPSPDLIEEVGVYIGFPDFAEKLEVMLDRHAKSVERKFERKAVVIGVFALIVPLAAGLFVGIGSNGVAATMSSAMGH</sequence>
<feature type="transmembrane region" description="Helical" evidence="1">
    <location>
        <begin position="122"/>
        <end position="144"/>
    </location>
</feature>
<keyword evidence="1" id="KW-0812">Transmembrane</keyword>
<organism evidence="2 3">
    <name type="scientific">Caballeronia calidae</name>
    <dbReference type="NCBI Taxonomy" id="1777139"/>
    <lineage>
        <taxon>Bacteria</taxon>
        <taxon>Pseudomonadati</taxon>
        <taxon>Pseudomonadota</taxon>
        <taxon>Betaproteobacteria</taxon>
        <taxon>Burkholderiales</taxon>
        <taxon>Burkholderiaceae</taxon>
        <taxon>Caballeronia</taxon>
    </lineage>
</organism>
<evidence type="ECO:0000256" key="1">
    <source>
        <dbReference type="SAM" id="Phobius"/>
    </source>
</evidence>
<reference evidence="2" key="1">
    <citation type="submission" date="2016-01" db="EMBL/GenBank/DDBJ databases">
        <authorList>
            <person name="Peeters C."/>
        </authorList>
    </citation>
    <scope>NUCLEOTIDE SEQUENCE</scope>
    <source>
        <strain evidence="2">LMG 29321</strain>
    </source>
</reference>
<dbReference type="OrthoDB" id="8957672at2"/>
<feature type="transmembrane region" description="Helical" evidence="1">
    <location>
        <begin position="164"/>
        <end position="191"/>
    </location>
</feature>
<protein>
    <submittedName>
        <fullName evidence="2">Type IV pilus biosynthesis protein</fullName>
    </submittedName>
</protein>
<name>A0A158EED5_9BURK</name>
<comment type="caution">
    <text evidence="2">The sequence shown here is derived from an EMBL/GenBank/DDBJ whole genome shotgun (WGS) entry which is preliminary data.</text>
</comment>
<dbReference type="Proteomes" id="UP000071859">
    <property type="component" value="Unassembled WGS sequence"/>
</dbReference>
<keyword evidence="1" id="KW-0472">Membrane</keyword>
<evidence type="ECO:0000313" key="3">
    <source>
        <dbReference type="Proteomes" id="UP000071859"/>
    </source>
</evidence>
<dbReference type="InterPro" id="IPR042094">
    <property type="entry name" value="T2SS_GspF_sf"/>
</dbReference>
<dbReference type="AlphaFoldDB" id="A0A158EED5"/>